<dbReference type="PATRIC" id="fig|1434110.4.peg.1122"/>
<dbReference type="FunFam" id="3.20.20.140:FF:000101">
    <property type="entry name" value="PHP domain-containing protein"/>
    <property type="match status" value="1"/>
</dbReference>
<dbReference type="KEGG" id="mhor:MSHOH_0900"/>
<dbReference type="NCBIfam" id="NF038032">
    <property type="entry name" value="CehA_McbA_metalo"/>
    <property type="match status" value="1"/>
</dbReference>
<dbReference type="InterPro" id="IPR016195">
    <property type="entry name" value="Pol/histidinol_Pase-like"/>
</dbReference>
<dbReference type="InterPro" id="IPR003141">
    <property type="entry name" value="Pol/His_phosphatase_N"/>
</dbReference>
<dbReference type="InterPro" id="IPR004013">
    <property type="entry name" value="PHP_dom"/>
</dbReference>
<evidence type="ECO:0000313" key="3">
    <source>
        <dbReference type="Proteomes" id="UP000033101"/>
    </source>
</evidence>
<evidence type="ECO:0000313" key="2">
    <source>
        <dbReference type="EMBL" id="AKB77383.1"/>
    </source>
</evidence>
<dbReference type="GO" id="GO:0035312">
    <property type="term" value="F:5'-3' DNA exonuclease activity"/>
    <property type="evidence" value="ECO:0007669"/>
    <property type="project" value="TreeGrafter"/>
</dbReference>
<evidence type="ECO:0000259" key="1">
    <source>
        <dbReference type="SMART" id="SM00481"/>
    </source>
</evidence>
<dbReference type="PANTHER" id="PTHR42924">
    <property type="entry name" value="EXONUCLEASE"/>
    <property type="match status" value="1"/>
</dbReference>
<reference evidence="2 3" key="1">
    <citation type="submission" date="2014-07" db="EMBL/GenBank/DDBJ databases">
        <title>Methanogenic archaea and the global carbon cycle.</title>
        <authorList>
            <person name="Henriksen J.R."/>
            <person name="Luke J."/>
            <person name="Reinhart S."/>
            <person name="Benedict M.N."/>
            <person name="Youngblut N.D."/>
            <person name="Metcalf M.E."/>
            <person name="Whitaker R.J."/>
            <person name="Metcalf W.W."/>
        </authorList>
    </citation>
    <scope>NUCLEOTIDE SEQUENCE [LARGE SCALE GENOMIC DNA]</scope>
    <source>
        <strain evidence="2 3">HB-1</strain>
    </source>
</reference>
<name>A0A0E3SD94_9EURY</name>
<proteinExistence type="predicted"/>
<dbReference type="PANTHER" id="PTHR42924:SF3">
    <property type="entry name" value="POLYMERASE_HISTIDINOL PHOSPHATASE N-TERMINAL DOMAIN-CONTAINING PROTEIN"/>
    <property type="match status" value="1"/>
</dbReference>
<dbReference type="InterPro" id="IPR052018">
    <property type="entry name" value="PHP_domain"/>
</dbReference>
<gene>
    <name evidence="2" type="ORF">MSHOH_0900</name>
</gene>
<feature type="domain" description="Polymerase/histidinol phosphatase N-terminal" evidence="1">
    <location>
        <begin position="27"/>
        <end position="95"/>
    </location>
</feature>
<dbReference type="Gene3D" id="3.20.20.140">
    <property type="entry name" value="Metal-dependent hydrolases"/>
    <property type="match status" value="1"/>
</dbReference>
<dbReference type="STRING" id="1434110.MSHOH_0900"/>
<organism evidence="2 3">
    <name type="scientific">Methanosarcina horonobensis HB-1 = JCM 15518</name>
    <dbReference type="NCBI Taxonomy" id="1434110"/>
    <lineage>
        <taxon>Archaea</taxon>
        <taxon>Methanobacteriati</taxon>
        <taxon>Methanobacteriota</taxon>
        <taxon>Stenosarchaea group</taxon>
        <taxon>Methanomicrobia</taxon>
        <taxon>Methanosarcinales</taxon>
        <taxon>Methanosarcinaceae</taxon>
        <taxon>Methanosarcina</taxon>
    </lineage>
</organism>
<dbReference type="EMBL" id="CP009516">
    <property type="protein sequence ID" value="AKB77383.1"/>
    <property type="molecule type" value="Genomic_DNA"/>
</dbReference>
<dbReference type="Proteomes" id="UP000033101">
    <property type="component" value="Chromosome"/>
</dbReference>
<dbReference type="GO" id="GO:0004534">
    <property type="term" value="F:5'-3' RNA exonuclease activity"/>
    <property type="evidence" value="ECO:0007669"/>
    <property type="project" value="TreeGrafter"/>
</dbReference>
<dbReference type="Pfam" id="PF02811">
    <property type="entry name" value="PHP"/>
    <property type="match status" value="1"/>
</dbReference>
<dbReference type="Pfam" id="PF13263">
    <property type="entry name" value="PHP_C"/>
    <property type="match status" value="1"/>
</dbReference>
<accession>A0A0E3SD94</accession>
<keyword evidence="3" id="KW-1185">Reference proteome</keyword>
<dbReference type="SUPFAM" id="SSF89550">
    <property type="entry name" value="PHP domain-like"/>
    <property type="match status" value="1"/>
</dbReference>
<dbReference type="HOGENOM" id="CLU_072983_3_0_2"/>
<sequence>MLSFSFSHFRFKIYINSTGIFYIIMKFDLHVHSEHSRDSNSSHRDIIEIARKRGLDGFAICDHDTVEGGLACAEKTLELGLEITVIPGVEVSSSKGHILVLGIRENIEPLLSPEETIRQARKLGGTVIIPHPFKRSSHGIGSFEGLDIDAVEVFNSRCLFNSANRKALAEAKRLGIPGVAGSDSHIPEMVGQAYTEIDASENTVEAILKAIREGKVAPAGKNTPTPIILEQMSGSARRKIKRKLFGRS</sequence>
<protein>
    <recommendedName>
        <fullName evidence="1">Polymerase/histidinol phosphatase N-terminal domain-containing protein</fullName>
    </recommendedName>
</protein>
<dbReference type="SMART" id="SM00481">
    <property type="entry name" value="POLIIIAc"/>
    <property type="match status" value="1"/>
</dbReference>
<dbReference type="AlphaFoldDB" id="A0A0E3SD94"/>
<dbReference type="CDD" id="cd07432">
    <property type="entry name" value="PHP_HisPPase"/>
    <property type="match status" value="1"/>
</dbReference>